<evidence type="ECO:0008006" key="3">
    <source>
        <dbReference type="Google" id="ProtNLM"/>
    </source>
</evidence>
<evidence type="ECO:0000313" key="1">
    <source>
        <dbReference type="EMBL" id="EEJ73649.1"/>
    </source>
</evidence>
<organism evidence="1 2">
    <name type="scientific">Ligilactobacillus salivarius DSM 20555 = ATCC 11741</name>
    <dbReference type="NCBI Taxonomy" id="1423799"/>
    <lineage>
        <taxon>Bacteria</taxon>
        <taxon>Bacillati</taxon>
        <taxon>Bacillota</taxon>
        <taxon>Bacilli</taxon>
        <taxon>Lactobacillales</taxon>
        <taxon>Lactobacillaceae</taxon>
        <taxon>Ligilactobacillus</taxon>
    </lineage>
</organism>
<dbReference type="RefSeq" id="WP_003698968.1">
    <property type="nucleotide sequence ID" value="NZ_AYYT01000013.1"/>
</dbReference>
<dbReference type="Proteomes" id="UP000003531">
    <property type="component" value="Unassembled WGS sequence"/>
</dbReference>
<proteinExistence type="predicted"/>
<protein>
    <recommendedName>
        <fullName evidence="3">Transposase IS204/IS1001/IS1096/IS1165 zinc-finger domain-containing protein</fullName>
    </recommendedName>
</protein>
<evidence type="ECO:0000313" key="2">
    <source>
        <dbReference type="Proteomes" id="UP000003531"/>
    </source>
</evidence>
<gene>
    <name evidence="1" type="ORF">HMPREF0545_1393</name>
</gene>
<comment type="caution">
    <text evidence="1">The sequence shown here is derived from an EMBL/GenBank/DDBJ whole genome shotgun (WGS) entry which is preliminary data.</text>
</comment>
<dbReference type="HOGENOM" id="CLU_2356233_0_0_9"/>
<sequence>MANNSQKQCITLEAIATFGKRPNCIRYGSSDVEYHGYTTNKVFCLSPDPSKPLRINLHKQRAKCLKCGKSFQKESPELVKKYKNISNQVNQRVISE</sequence>
<reference evidence="1 2" key="1">
    <citation type="submission" date="2009-01" db="EMBL/GenBank/DDBJ databases">
        <authorList>
            <person name="Qin X."/>
            <person name="Bachman B."/>
            <person name="Battles P."/>
            <person name="Bell A."/>
            <person name="Bess C."/>
            <person name="Bickham C."/>
            <person name="Chaboub L."/>
            <person name="Chen D."/>
            <person name="Coyle M."/>
            <person name="Deiros D.R."/>
            <person name="Dinh H."/>
            <person name="Forbes L."/>
            <person name="Fowler G."/>
            <person name="Francisco L."/>
            <person name="Fu Q."/>
            <person name="Gubbala S."/>
            <person name="Hale W."/>
            <person name="Han Y."/>
            <person name="Hemphill L."/>
            <person name="Highlander S.K."/>
            <person name="Hirani K."/>
            <person name="Hogues M."/>
            <person name="Jackson L."/>
            <person name="Jakkamsetti A."/>
            <person name="Javaid M."/>
            <person name="Jiang H."/>
            <person name="Korchina V."/>
            <person name="Kovar C."/>
            <person name="Lara F."/>
            <person name="Lee S."/>
            <person name="Mata R."/>
            <person name="Mathew T."/>
            <person name="Moen C."/>
            <person name="Morales K."/>
            <person name="Munidasa M."/>
            <person name="Nazareth L."/>
            <person name="Ngo R."/>
            <person name="Nguyen L."/>
            <person name="Okwuonu G."/>
            <person name="Ongeri F."/>
            <person name="Patil S."/>
            <person name="Petrosino J."/>
            <person name="Pham C."/>
            <person name="Pham P."/>
            <person name="Pu L.-L."/>
            <person name="Puazo M."/>
            <person name="Raj R."/>
            <person name="Reid J."/>
            <person name="Rouhana J."/>
            <person name="Saada N."/>
            <person name="Shang Y."/>
            <person name="Simmons D."/>
            <person name="Thornton R."/>
            <person name="Warren J."/>
            <person name="Weissenberger G."/>
            <person name="Zhang J."/>
            <person name="Zhang L."/>
            <person name="Zhou C."/>
            <person name="Zhu D."/>
            <person name="Muzny D."/>
            <person name="Worley K."/>
            <person name="Gibbs R."/>
        </authorList>
    </citation>
    <scope>NUCLEOTIDE SEQUENCE [LARGE SCALE GENOMIC DNA]</scope>
    <source>
        <strain evidence="1 2">ATCC 11741</strain>
    </source>
</reference>
<dbReference type="AlphaFoldDB" id="C2EIC1"/>
<dbReference type="EMBL" id="ACGT01000030">
    <property type="protein sequence ID" value="EEJ73649.1"/>
    <property type="molecule type" value="Genomic_DNA"/>
</dbReference>
<name>C2EIC1_9LACO</name>
<accession>C2EIC1</accession>